<proteinExistence type="predicted"/>
<keyword evidence="1" id="KW-0175">Coiled coil</keyword>
<feature type="non-terminal residue" evidence="3">
    <location>
        <position position="1"/>
    </location>
</feature>
<evidence type="ECO:0000256" key="2">
    <source>
        <dbReference type="SAM" id="MobiDB-lite"/>
    </source>
</evidence>
<organism evidence="3">
    <name type="scientific">Arion vulgaris</name>
    <dbReference type="NCBI Taxonomy" id="1028688"/>
    <lineage>
        <taxon>Eukaryota</taxon>
        <taxon>Metazoa</taxon>
        <taxon>Spiralia</taxon>
        <taxon>Lophotrochozoa</taxon>
        <taxon>Mollusca</taxon>
        <taxon>Gastropoda</taxon>
        <taxon>Heterobranchia</taxon>
        <taxon>Euthyneura</taxon>
        <taxon>Panpulmonata</taxon>
        <taxon>Eupulmonata</taxon>
        <taxon>Stylommatophora</taxon>
        <taxon>Helicina</taxon>
        <taxon>Arionoidea</taxon>
        <taxon>Arionidae</taxon>
        <taxon>Arion</taxon>
    </lineage>
</organism>
<feature type="region of interest" description="Disordered" evidence="2">
    <location>
        <begin position="1"/>
        <end position="26"/>
    </location>
</feature>
<feature type="coiled-coil region" evidence="1">
    <location>
        <begin position="34"/>
        <end position="65"/>
    </location>
</feature>
<evidence type="ECO:0000313" key="3">
    <source>
        <dbReference type="EMBL" id="CEK63151.1"/>
    </source>
</evidence>
<sequence>DDIDLLSGNGHRGSRGQNSRERLGQDGVMGRYHLDDALLEANRAARQLKRMSTKMKRNLREELNRSRY</sequence>
<dbReference type="AlphaFoldDB" id="A0A0B6Z5H6"/>
<gene>
    <name evidence="3" type="primary">ORF47362</name>
</gene>
<reference evidence="3" key="1">
    <citation type="submission" date="2014-12" db="EMBL/GenBank/DDBJ databases">
        <title>Insight into the proteome of Arion vulgaris.</title>
        <authorList>
            <person name="Aradska J."/>
            <person name="Bulat T."/>
            <person name="Smidak R."/>
            <person name="Sarate P."/>
            <person name="Gangsoo J."/>
            <person name="Sialana F."/>
            <person name="Bilban M."/>
            <person name="Lubec G."/>
        </authorList>
    </citation>
    <scope>NUCLEOTIDE SEQUENCE</scope>
    <source>
        <tissue evidence="3">Skin</tissue>
    </source>
</reference>
<protein>
    <submittedName>
        <fullName evidence="3">Uncharacterized protein</fullName>
    </submittedName>
</protein>
<name>A0A0B6Z5H6_9EUPU</name>
<dbReference type="EMBL" id="HACG01016286">
    <property type="protein sequence ID" value="CEK63151.1"/>
    <property type="molecule type" value="Transcribed_RNA"/>
</dbReference>
<accession>A0A0B6Z5H6</accession>
<evidence type="ECO:0000256" key="1">
    <source>
        <dbReference type="SAM" id="Coils"/>
    </source>
</evidence>